<comment type="subcellular location">
    <subcellularLocation>
        <location evidence="10">Endomembrane system</location>
        <topology evidence="10">Single-pass type I membrane protein</topology>
    </subcellularLocation>
    <subcellularLocation>
        <location evidence="1">Endoplasmic reticulum</location>
    </subcellularLocation>
</comment>
<keyword evidence="4" id="KW-0808">Transferase</keyword>
<keyword evidence="6" id="KW-0256">Endoplasmic reticulum</keyword>
<dbReference type="GO" id="GO:0005783">
    <property type="term" value="C:endoplasmic reticulum"/>
    <property type="evidence" value="ECO:0007669"/>
    <property type="project" value="UniProtKB-SubCell"/>
</dbReference>
<evidence type="ECO:0000313" key="12">
    <source>
        <dbReference type="EMBL" id="KAK7579705.1"/>
    </source>
</evidence>
<dbReference type="Proteomes" id="UP001367676">
    <property type="component" value="Unassembled WGS sequence"/>
</dbReference>
<gene>
    <name evidence="12" type="ORF">V9T40_000334</name>
</gene>
<comment type="similarity">
    <text evidence="2">Belongs to the UDP-glycosyltransferase family.</text>
</comment>
<dbReference type="FunFam" id="3.40.50.2000:FF:000050">
    <property type="entry name" value="UDP-glucuronosyltransferase"/>
    <property type="match status" value="2"/>
</dbReference>
<dbReference type="FunFam" id="3.40.50.2000:FF:000021">
    <property type="entry name" value="UDP-glucuronosyltransferase"/>
    <property type="match status" value="2"/>
</dbReference>
<dbReference type="GO" id="GO:0008194">
    <property type="term" value="F:UDP-glycosyltransferase activity"/>
    <property type="evidence" value="ECO:0007669"/>
    <property type="project" value="InterPro"/>
</dbReference>
<dbReference type="InterPro" id="IPR002213">
    <property type="entry name" value="UDP_glucos_trans"/>
</dbReference>
<feature type="transmembrane region" description="Helical" evidence="11">
    <location>
        <begin position="471"/>
        <end position="491"/>
    </location>
</feature>
<evidence type="ECO:0000313" key="13">
    <source>
        <dbReference type="Proteomes" id="UP001367676"/>
    </source>
</evidence>
<dbReference type="PROSITE" id="PS00375">
    <property type="entry name" value="UDPGT"/>
    <property type="match status" value="4"/>
</dbReference>
<keyword evidence="13" id="KW-1185">Reference proteome</keyword>
<protein>
    <recommendedName>
        <fullName evidence="14">Glucuronosyltransferase</fullName>
    </recommendedName>
</protein>
<evidence type="ECO:0000256" key="7">
    <source>
        <dbReference type="ARBA" id="ARBA00022989"/>
    </source>
</evidence>
<keyword evidence="9" id="KW-0325">Glycoprotein</keyword>
<evidence type="ECO:0000256" key="11">
    <source>
        <dbReference type="SAM" id="Phobius"/>
    </source>
</evidence>
<evidence type="ECO:0008006" key="14">
    <source>
        <dbReference type="Google" id="ProtNLM"/>
    </source>
</evidence>
<evidence type="ECO:0000256" key="6">
    <source>
        <dbReference type="ARBA" id="ARBA00022824"/>
    </source>
</evidence>
<evidence type="ECO:0000256" key="10">
    <source>
        <dbReference type="ARBA" id="ARBA00046288"/>
    </source>
</evidence>
<reference evidence="12 13" key="1">
    <citation type="submission" date="2024-03" db="EMBL/GenBank/DDBJ databases">
        <title>Adaptation during the transition from Ophiocordyceps entomopathogen to insect associate is accompanied by gene loss and intensified selection.</title>
        <authorList>
            <person name="Ward C.M."/>
            <person name="Onetto C.A."/>
            <person name="Borneman A.R."/>
        </authorList>
    </citation>
    <scope>NUCLEOTIDE SEQUENCE [LARGE SCALE GENOMIC DNA]</scope>
    <source>
        <strain evidence="12">AWRI1</strain>
        <tissue evidence="12">Single Adult Female</tissue>
    </source>
</reference>
<keyword evidence="7 11" id="KW-1133">Transmembrane helix</keyword>
<evidence type="ECO:0000256" key="8">
    <source>
        <dbReference type="ARBA" id="ARBA00023136"/>
    </source>
</evidence>
<dbReference type="SUPFAM" id="SSF53756">
    <property type="entry name" value="UDP-Glycosyltransferase/glycogen phosphorylase"/>
    <property type="match status" value="4"/>
</dbReference>
<evidence type="ECO:0000256" key="4">
    <source>
        <dbReference type="ARBA" id="ARBA00022679"/>
    </source>
</evidence>
<evidence type="ECO:0000256" key="2">
    <source>
        <dbReference type="ARBA" id="ARBA00009995"/>
    </source>
</evidence>
<dbReference type="PANTHER" id="PTHR48043">
    <property type="entry name" value="EG:EG0003.4 PROTEIN-RELATED"/>
    <property type="match status" value="1"/>
</dbReference>
<name>A0AAN9T9L7_9HEMI</name>
<evidence type="ECO:0000256" key="1">
    <source>
        <dbReference type="ARBA" id="ARBA00004240"/>
    </source>
</evidence>
<dbReference type="InterPro" id="IPR050271">
    <property type="entry name" value="UDP-glycosyltransferase"/>
</dbReference>
<dbReference type="Pfam" id="PF00201">
    <property type="entry name" value="UDPGT"/>
    <property type="match status" value="4"/>
</dbReference>
<proteinExistence type="inferred from homology"/>
<dbReference type="InterPro" id="IPR035595">
    <property type="entry name" value="UDP_glycos_trans_CS"/>
</dbReference>
<keyword evidence="8 11" id="KW-0472">Membrane</keyword>
<comment type="caution">
    <text evidence="12">The sequence shown here is derived from an EMBL/GenBank/DDBJ whole genome shotgun (WGS) entry which is preliminary data.</text>
</comment>
<dbReference type="CDD" id="cd03784">
    <property type="entry name" value="GT1_Gtf-like"/>
    <property type="match status" value="4"/>
</dbReference>
<dbReference type="PANTHER" id="PTHR48043:SF145">
    <property type="entry name" value="FI06409P-RELATED"/>
    <property type="match status" value="1"/>
</dbReference>
<organism evidence="12 13">
    <name type="scientific">Parthenolecanium corni</name>
    <dbReference type="NCBI Taxonomy" id="536013"/>
    <lineage>
        <taxon>Eukaryota</taxon>
        <taxon>Metazoa</taxon>
        <taxon>Ecdysozoa</taxon>
        <taxon>Arthropoda</taxon>
        <taxon>Hexapoda</taxon>
        <taxon>Insecta</taxon>
        <taxon>Pterygota</taxon>
        <taxon>Neoptera</taxon>
        <taxon>Paraneoptera</taxon>
        <taxon>Hemiptera</taxon>
        <taxon>Sternorrhyncha</taxon>
        <taxon>Coccoidea</taxon>
        <taxon>Coccidae</taxon>
        <taxon>Parthenolecanium</taxon>
    </lineage>
</organism>
<evidence type="ECO:0000256" key="5">
    <source>
        <dbReference type="ARBA" id="ARBA00022692"/>
    </source>
</evidence>
<evidence type="ECO:0000256" key="9">
    <source>
        <dbReference type="ARBA" id="ARBA00023180"/>
    </source>
</evidence>
<sequence length="1792" mass="203606">MMRSLTSAGHHVTIISPFELQHPHENITTINSKSYILGKDNSVMKTFARANLPYLPAAIQSLKIFDQDCRNVISLIQEKNLPNFDVMFVELMPMNQCFMPLARKIGIPVIGTLSFRSFLNVDKAVGHVRNPSVLPAELFYVNVKMSFYERLINLVNELTQMIGYLLEKRKAEKLFDDLFPKKESQNLDIALVFINNHASLQFTASAPNVVNIGGLLVKSAKLNSLPEQLKKFIDEAEHGVILFSLGTLASSDGADPHLTSILKNTFAKIPQRVIWKYSGSIEGISDNVFLSPWTPQKEILAHKNVIAFISHCGISSTYEAIYFSKPMILLPVFADQPSTAALLKYLGVGFHLNIRQLTEEKLQEAIEEVISNRTYLLNMEKLSRRFRDEPKSPEELVVYWTEYVLRHKGDALRSVTADCPWYQYLLLDVFAFVIIVSVLAIASVFIFLLCLSATNAARILGIMPIKAKSHFYFHEALFTSLTSAGHHVTLINPFSLRNPVHNFTIIKPPAEEVENTNPMSLIASIQVDIFTKYEFVINMALQDCENVIRMPFIQNLMKSREKSFDVIFVELFYLHQCYFPIATKLGVPVIGTFSGLTLSPVDFATGNPNNPSVKPFELSHFGLKMSFFERLQNVYHHLLDYYMVNFMAHRKLQKFYEKYYPDSDLIRDTKISLVFLNDHPSYVPKPMVPSIKHVAGLHLEGYRGKELPSNFREFVNGAQHGVILFSLGSIVSAAALSAELRSALRDTFAAIPQRVIWKFDERIAGLSDNVMVSNWVPQMDLLANPKVIAFMTHCGIMSSYEAVYTGKPLIMMPIFADQPSNAARFLELGVGIRVHLLQTNKEELLYAINEVVNNTKYRKNMRTLSDIMKDVPIRPSESIVYWTNYVVKHNGALHMRTAGADMPLYQYLLLDVIGFIAAVKTADDQNPFNAVALKATNSISMYLQVFDLGEKECESIMMMPFIQNLLKSPKNNYDVVFLEQFFMYECLLPIAEKLQVPIIGTFSALHLSVIDFYHGNPYNPSVHPVVITNLGLKMTFFQRLQNVYHYLVDIYMREVVIKAKLKKFYDKYFPDFDLEKCRKVSLIFLNTNTNFLPRATVPNIISVAGIHLEMATKQQIPENIQKFIDEAPHGVILFSLGSIISGPALTLKLRAAFREAFARIPQRVVWKFDEKIPDLSDNVLMSKWVPQKEILAHPNVVAFMSHCGTLGTFEAIYSGKPMILIPIFADQPSTAARLVELDVGLLLDIASFTKEDLVKLIEEIVNNPKYTQNMRKLSDTVKDLPMSPSKSIVYWTEYVLRHDGAEHLRTVAADMPFYQYLFSLVSAGHRVTLISPFSTQNSTENFTIINLSERGKENDNPFASVAIKSIDIWTLFLQIIDVIAGDCEKVLQMPFIQNLMNSPEKQFDVLIIEIFFMYECYLPLAEKLRIPIIGTTSLASFGLSDSAIGNPRSIAVHPFETALIGRQMTFYERLKNVFYYTFDLYVDKFILEPKIKDIYTKYYGKMDINRKKISLIFANSHSSIFPRAVVPSNVNIGGIHLEMNVTQKLPNDIQKFLDEAKHGVILFSLGSIVTGKALAHKIKTALKEAFAEIPQRVIWKFDEDIPDLSENVLVSKWVPQKEILGHPNVVAFMSHCGLLSTYEAIYNAKPMITVPIFGDQLSTAARLQELGVGVYLDIMDTSKEELIRLLNDVVNKTKYKNNIQKLSYTMRDNPMLPSQSVVYWTDYVLRYNGTQHLRTTGADMPLYQYLLLDIIAFLTAAIIFLICLLIYISKHFKILIAKYLRTSNLNEGKKMR</sequence>
<dbReference type="Gene3D" id="3.40.50.2000">
    <property type="entry name" value="Glycogen Phosphorylase B"/>
    <property type="match status" value="4"/>
</dbReference>
<keyword evidence="3" id="KW-0328">Glycosyltransferase</keyword>
<dbReference type="EMBL" id="JBBCAQ010000034">
    <property type="protein sequence ID" value="KAK7579705.1"/>
    <property type="molecule type" value="Genomic_DNA"/>
</dbReference>
<evidence type="ECO:0000256" key="3">
    <source>
        <dbReference type="ARBA" id="ARBA00022676"/>
    </source>
</evidence>
<feature type="transmembrane region" description="Helical" evidence="11">
    <location>
        <begin position="421"/>
        <end position="451"/>
    </location>
</feature>
<keyword evidence="5 11" id="KW-0812">Transmembrane</keyword>
<feature type="transmembrane region" description="Helical" evidence="11">
    <location>
        <begin position="1742"/>
        <end position="1768"/>
    </location>
</feature>
<accession>A0AAN9T9L7</accession>